<gene>
    <name evidence="2" type="ORF">PBLR_11382</name>
</gene>
<accession>A0A383R7M6</accession>
<dbReference type="InterPro" id="IPR002575">
    <property type="entry name" value="Aminoglycoside_PTrfase"/>
</dbReference>
<protein>
    <submittedName>
        <fullName evidence="2">Aminoglycoside phosphotransferase</fullName>
    </submittedName>
</protein>
<feature type="domain" description="Aminoglycoside phosphotransferase" evidence="1">
    <location>
        <begin position="40"/>
        <end position="274"/>
    </location>
</feature>
<dbReference type="InterPro" id="IPR051678">
    <property type="entry name" value="AGP_Transferase"/>
</dbReference>
<dbReference type="EMBL" id="LS992241">
    <property type="protein sequence ID" value="SYX82960.1"/>
    <property type="molecule type" value="Genomic_DNA"/>
</dbReference>
<evidence type="ECO:0000313" key="3">
    <source>
        <dbReference type="Proteomes" id="UP000304148"/>
    </source>
</evidence>
<keyword evidence="2" id="KW-0808">Transferase</keyword>
<dbReference type="SUPFAM" id="SSF56112">
    <property type="entry name" value="Protein kinase-like (PK-like)"/>
    <property type="match status" value="1"/>
</dbReference>
<dbReference type="InterPro" id="IPR011009">
    <property type="entry name" value="Kinase-like_dom_sf"/>
</dbReference>
<dbReference type="PANTHER" id="PTHR21310">
    <property type="entry name" value="AMINOGLYCOSIDE PHOSPHOTRANSFERASE-RELATED-RELATED"/>
    <property type="match status" value="1"/>
</dbReference>
<dbReference type="Proteomes" id="UP000304148">
    <property type="component" value="Chromosome"/>
</dbReference>
<dbReference type="GO" id="GO:0016740">
    <property type="term" value="F:transferase activity"/>
    <property type="evidence" value="ECO:0007669"/>
    <property type="project" value="UniProtKB-KW"/>
</dbReference>
<reference evidence="3" key="1">
    <citation type="submission" date="2018-08" db="EMBL/GenBank/DDBJ databases">
        <authorList>
            <person name="Chevrot R."/>
        </authorList>
    </citation>
    <scope>NUCLEOTIDE SEQUENCE [LARGE SCALE GENOMIC DNA]</scope>
</reference>
<evidence type="ECO:0000259" key="1">
    <source>
        <dbReference type="Pfam" id="PF01636"/>
    </source>
</evidence>
<dbReference type="Pfam" id="PF01636">
    <property type="entry name" value="APH"/>
    <property type="match status" value="1"/>
</dbReference>
<dbReference type="Gene3D" id="3.90.1200.10">
    <property type="match status" value="1"/>
</dbReference>
<name>A0A383R7M6_PAEAL</name>
<proteinExistence type="predicted"/>
<evidence type="ECO:0000313" key="2">
    <source>
        <dbReference type="EMBL" id="SYX82960.1"/>
    </source>
</evidence>
<organism evidence="2 3">
    <name type="scientific">Paenibacillus alvei</name>
    <name type="common">Bacillus alvei</name>
    <dbReference type="NCBI Taxonomy" id="44250"/>
    <lineage>
        <taxon>Bacteria</taxon>
        <taxon>Bacillati</taxon>
        <taxon>Bacillota</taxon>
        <taxon>Bacilli</taxon>
        <taxon>Bacillales</taxon>
        <taxon>Paenibacillaceae</taxon>
        <taxon>Paenibacillus</taxon>
    </lineage>
</organism>
<sequence>MKESWERSSKNSMQIKYETLNRMISQVFSGKRLIKAERTQTGLSNGTYKVEIEGFTTPYFLRISVGGSDVAVKEKAIAERVRDVVPVADYIYLDTSRKLIEHDWALMEWKEGVLLRDILQRGEERQIAQVAKSVGSVLARIHSHTFECPGFFAEDLSIATPFNMGTNEYFSFISESLDNGATGHWLGAEVTEKVQSFCESHRSQLSEIHEPPVLVHSDFNGLNLMMIEKPNGFEVSAVLDWEFAFSGRRYVDIGNMLRYEHSNSLFERHFIEAYRSSGGFLDENWALLSKLEDLIALCDLLNRSTSEMPNRIADLRQLIIRTIQ</sequence>
<dbReference type="RefSeq" id="WP_138185131.1">
    <property type="nucleotide sequence ID" value="NZ_LS992241.1"/>
</dbReference>
<dbReference type="AlphaFoldDB" id="A0A383R7M6"/>